<sequence>MEEEMASGGFWYGLLITIVIGAIVGWLAGVIVKGGGSGLVMNVVLGILGALVGGWLLPMIGISWGGFWGAFFMALIGAIILILIVRLLRPGPG</sequence>
<evidence type="ECO:0000256" key="4">
    <source>
        <dbReference type="ARBA" id="ARBA00022692"/>
    </source>
</evidence>
<feature type="transmembrane region" description="Helical" evidence="7">
    <location>
        <begin position="66"/>
        <end position="88"/>
    </location>
</feature>
<dbReference type="AlphaFoldDB" id="A0A917SZ64"/>
<evidence type="ECO:0000256" key="7">
    <source>
        <dbReference type="SAM" id="Phobius"/>
    </source>
</evidence>
<accession>A0A917SZ64</accession>
<evidence type="ECO:0000256" key="6">
    <source>
        <dbReference type="ARBA" id="ARBA00023136"/>
    </source>
</evidence>
<evidence type="ECO:0000313" key="8">
    <source>
        <dbReference type="EMBL" id="GGM04509.1"/>
    </source>
</evidence>
<dbReference type="PANTHER" id="PTHR33884">
    <property type="entry name" value="UPF0410 PROTEIN YMGE"/>
    <property type="match status" value="1"/>
</dbReference>
<dbReference type="EMBL" id="BMLF01000002">
    <property type="protein sequence ID" value="GGM04509.1"/>
    <property type="molecule type" value="Genomic_DNA"/>
</dbReference>
<keyword evidence="4 7" id="KW-0812">Transmembrane</keyword>
<dbReference type="PANTHER" id="PTHR33884:SF3">
    <property type="entry name" value="UPF0410 PROTEIN YMGE"/>
    <property type="match status" value="1"/>
</dbReference>
<keyword evidence="5 7" id="KW-1133">Transmembrane helix</keyword>
<comment type="subcellular location">
    <subcellularLocation>
        <location evidence="1">Cell membrane</location>
        <topology evidence="1">Multi-pass membrane protein</topology>
    </subcellularLocation>
</comment>
<gene>
    <name evidence="8" type="ORF">GCM10011534_27810</name>
</gene>
<dbReference type="Proteomes" id="UP000649829">
    <property type="component" value="Unassembled WGS sequence"/>
</dbReference>
<evidence type="ECO:0008006" key="10">
    <source>
        <dbReference type="Google" id="ProtNLM"/>
    </source>
</evidence>
<reference evidence="8" key="1">
    <citation type="journal article" date="2014" name="Int. J. Syst. Evol. Microbiol.">
        <title>Complete genome sequence of Corynebacterium casei LMG S-19264T (=DSM 44701T), isolated from a smear-ripened cheese.</title>
        <authorList>
            <consortium name="US DOE Joint Genome Institute (JGI-PGF)"/>
            <person name="Walter F."/>
            <person name="Albersmeier A."/>
            <person name="Kalinowski J."/>
            <person name="Ruckert C."/>
        </authorList>
    </citation>
    <scope>NUCLEOTIDE SEQUENCE</scope>
    <source>
        <strain evidence="8">CGMCC 1.6293</strain>
    </source>
</reference>
<evidence type="ECO:0000256" key="5">
    <source>
        <dbReference type="ARBA" id="ARBA00022989"/>
    </source>
</evidence>
<name>A0A917SZ64_9RHOB</name>
<dbReference type="GO" id="GO:0005886">
    <property type="term" value="C:plasma membrane"/>
    <property type="evidence" value="ECO:0007669"/>
    <property type="project" value="UniProtKB-SubCell"/>
</dbReference>
<evidence type="ECO:0000256" key="3">
    <source>
        <dbReference type="ARBA" id="ARBA00022475"/>
    </source>
</evidence>
<dbReference type="RefSeq" id="WP_229669197.1">
    <property type="nucleotide sequence ID" value="NZ_BMLF01000002.1"/>
</dbReference>
<proteinExistence type="inferred from homology"/>
<organism evidence="8 9">
    <name type="scientific">Pseudooceanicola nanhaiensis</name>
    <dbReference type="NCBI Taxonomy" id="375761"/>
    <lineage>
        <taxon>Bacteria</taxon>
        <taxon>Pseudomonadati</taxon>
        <taxon>Pseudomonadota</taxon>
        <taxon>Alphaproteobacteria</taxon>
        <taxon>Rhodobacterales</taxon>
        <taxon>Paracoccaceae</taxon>
        <taxon>Pseudooceanicola</taxon>
    </lineage>
</organism>
<evidence type="ECO:0000256" key="2">
    <source>
        <dbReference type="ARBA" id="ARBA00011006"/>
    </source>
</evidence>
<keyword evidence="9" id="KW-1185">Reference proteome</keyword>
<comment type="similarity">
    <text evidence="2">Belongs to the UPF0410 family.</text>
</comment>
<dbReference type="InterPro" id="IPR007341">
    <property type="entry name" value="Transgly_assoc"/>
</dbReference>
<feature type="transmembrane region" description="Helical" evidence="7">
    <location>
        <begin position="39"/>
        <end position="60"/>
    </location>
</feature>
<comment type="caution">
    <text evidence="8">The sequence shown here is derived from an EMBL/GenBank/DDBJ whole genome shotgun (WGS) entry which is preliminary data.</text>
</comment>
<evidence type="ECO:0000256" key="1">
    <source>
        <dbReference type="ARBA" id="ARBA00004651"/>
    </source>
</evidence>
<feature type="transmembrane region" description="Helical" evidence="7">
    <location>
        <begin position="12"/>
        <end position="32"/>
    </location>
</feature>
<evidence type="ECO:0000313" key="9">
    <source>
        <dbReference type="Proteomes" id="UP000649829"/>
    </source>
</evidence>
<reference evidence="8" key="2">
    <citation type="submission" date="2020-09" db="EMBL/GenBank/DDBJ databases">
        <authorList>
            <person name="Sun Q."/>
            <person name="Zhou Y."/>
        </authorList>
    </citation>
    <scope>NUCLEOTIDE SEQUENCE</scope>
    <source>
        <strain evidence="8">CGMCC 1.6293</strain>
    </source>
</reference>
<protein>
    <recommendedName>
        <fullName evidence="10">GlsB/YeaQ/YmgE family stress response membrane protein</fullName>
    </recommendedName>
</protein>
<keyword evidence="6 7" id="KW-0472">Membrane</keyword>
<dbReference type="Pfam" id="PF04226">
    <property type="entry name" value="Transgly_assoc"/>
    <property type="match status" value="1"/>
</dbReference>
<keyword evidence="3" id="KW-1003">Cell membrane</keyword>